<feature type="non-terminal residue" evidence="12">
    <location>
        <position position="304"/>
    </location>
</feature>
<dbReference type="GO" id="GO:0006310">
    <property type="term" value="P:DNA recombination"/>
    <property type="evidence" value="ECO:0007669"/>
    <property type="project" value="UniProtKB-KW"/>
</dbReference>
<keyword evidence="9" id="KW-0238">DNA-binding</keyword>
<keyword evidence="4" id="KW-0378">Hydrolase</keyword>
<keyword evidence="1" id="KW-0645">Protease</keyword>
<dbReference type="SUPFAM" id="SSF53098">
    <property type="entry name" value="Ribonuclease H-like"/>
    <property type="match status" value="1"/>
</dbReference>
<gene>
    <name evidence="12" type="ORF">A2U01_0006357</name>
</gene>
<dbReference type="GO" id="GO:0003677">
    <property type="term" value="F:DNA binding"/>
    <property type="evidence" value="ECO:0007669"/>
    <property type="project" value="UniProtKB-KW"/>
</dbReference>
<dbReference type="GO" id="GO:0004190">
    <property type="term" value="F:aspartic-type endopeptidase activity"/>
    <property type="evidence" value="ECO:0007669"/>
    <property type="project" value="UniProtKB-KW"/>
</dbReference>
<evidence type="ECO:0000256" key="6">
    <source>
        <dbReference type="ARBA" id="ARBA00022908"/>
    </source>
</evidence>
<evidence type="ECO:0000256" key="1">
    <source>
        <dbReference type="ARBA" id="ARBA00022670"/>
    </source>
</evidence>
<keyword evidence="13" id="KW-1185">Reference proteome</keyword>
<dbReference type="InterPro" id="IPR012337">
    <property type="entry name" value="RNaseH-like_sf"/>
</dbReference>
<dbReference type="PANTHER" id="PTHR37984:SF5">
    <property type="entry name" value="PROTEIN NYNRIN-LIKE"/>
    <property type="match status" value="1"/>
</dbReference>
<keyword evidence="6" id="KW-0229">DNA integration</keyword>
<evidence type="ECO:0000256" key="3">
    <source>
        <dbReference type="ARBA" id="ARBA00022750"/>
    </source>
</evidence>
<name>A0A392ME10_9FABA</name>
<dbReference type="PANTHER" id="PTHR37984">
    <property type="entry name" value="PROTEIN CBG26694"/>
    <property type="match status" value="1"/>
</dbReference>
<dbReference type="InterPro" id="IPR050951">
    <property type="entry name" value="Retrovirus_Pol_polyprotein"/>
</dbReference>
<evidence type="ECO:0000313" key="12">
    <source>
        <dbReference type="EMBL" id="MCH85511.1"/>
    </source>
</evidence>
<evidence type="ECO:0000256" key="7">
    <source>
        <dbReference type="ARBA" id="ARBA00022918"/>
    </source>
</evidence>
<proteinExistence type="predicted"/>
<dbReference type="GO" id="GO:0046872">
    <property type="term" value="F:metal ion binding"/>
    <property type="evidence" value="ECO:0007669"/>
    <property type="project" value="UniProtKB-KW"/>
</dbReference>
<dbReference type="GO" id="GO:0015074">
    <property type="term" value="P:DNA integration"/>
    <property type="evidence" value="ECO:0007669"/>
    <property type="project" value="UniProtKB-KW"/>
</dbReference>
<dbReference type="GO" id="GO:0006508">
    <property type="term" value="P:proteolysis"/>
    <property type="evidence" value="ECO:0007669"/>
    <property type="project" value="UniProtKB-KW"/>
</dbReference>
<reference evidence="12 13" key="1">
    <citation type="journal article" date="2018" name="Front. Plant Sci.">
        <title>Red Clover (Trifolium pratense) and Zigzag Clover (T. medium) - A Picture of Genomic Similarities and Differences.</title>
        <authorList>
            <person name="Dluhosova J."/>
            <person name="Istvanek J."/>
            <person name="Nedelnik J."/>
            <person name="Repkova J."/>
        </authorList>
    </citation>
    <scope>NUCLEOTIDE SEQUENCE [LARGE SCALE GENOMIC DNA]</scope>
    <source>
        <strain evidence="13">cv. 10/8</strain>
        <tissue evidence="12">Leaf</tissue>
    </source>
</reference>
<dbReference type="InterPro" id="IPR036397">
    <property type="entry name" value="RNaseH_sf"/>
</dbReference>
<keyword evidence="3" id="KW-0064">Aspartyl protease</keyword>
<protein>
    <submittedName>
        <fullName evidence="12">Retrotransposon protein</fullName>
    </submittedName>
</protein>
<keyword evidence="8" id="KW-0808">Transferase</keyword>
<dbReference type="GO" id="GO:0003964">
    <property type="term" value="F:RNA-directed DNA polymerase activity"/>
    <property type="evidence" value="ECO:0007669"/>
    <property type="project" value="UniProtKB-KW"/>
</dbReference>
<keyword evidence="7" id="KW-0695">RNA-directed DNA polymerase</keyword>
<dbReference type="InterPro" id="IPR041588">
    <property type="entry name" value="Integrase_H2C2"/>
</dbReference>
<dbReference type="Proteomes" id="UP000265520">
    <property type="component" value="Unassembled WGS sequence"/>
</dbReference>
<evidence type="ECO:0000313" key="13">
    <source>
        <dbReference type="Proteomes" id="UP000265520"/>
    </source>
</evidence>
<dbReference type="GO" id="GO:0003887">
    <property type="term" value="F:DNA-directed DNA polymerase activity"/>
    <property type="evidence" value="ECO:0007669"/>
    <property type="project" value="UniProtKB-KW"/>
</dbReference>
<evidence type="ECO:0000256" key="9">
    <source>
        <dbReference type="ARBA" id="ARBA00023125"/>
    </source>
</evidence>
<keyword evidence="8" id="KW-0548">Nucleotidyltransferase</keyword>
<evidence type="ECO:0000256" key="4">
    <source>
        <dbReference type="ARBA" id="ARBA00022801"/>
    </source>
</evidence>
<evidence type="ECO:0000259" key="11">
    <source>
        <dbReference type="PROSITE" id="PS50994"/>
    </source>
</evidence>
<organism evidence="12 13">
    <name type="scientific">Trifolium medium</name>
    <dbReference type="NCBI Taxonomy" id="97028"/>
    <lineage>
        <taxon>Eukaryota</taxon>
        <taxon>Viridiplantae</taxon>
        <taxon>Streptophyta</taxon>
        <taxon>Embryophyta</taxon>
        <taxon>Tracheophyta</taxon>
        <taxon>Spermatophyta</taxon>
        <taxon>Magnoliopsida</taxon>
        <taxon>eudicotyledons</taxon>
        <taxon>Gunneridae</taxon>
        <taxon>Pentapetalae</taxon>
        <taxon>rosids</taxon>
        <taxon>fabids</taxon>
        <taxon>Fabales</taxon>
        <taxon>Fabaceae</taxon>
        <taxon>Papilionoideae</taxon>
        <taxon>50 kb inversion clade</taxon>
        <taxon>NPAAA clade</taxon>
        <taxon>Hologalegina</taxon>
        <taxon>IRL clade</taxon>
        <taxon>Trifolieae</taxon>
        <taxon>Trifolium</taxon>
    </lineage>
</organism>
<dbReference type="Pfam" id="PF17921">
    <property type="entry name" value="Integrase_H2C2"/>
    <property type="match status" value="1"/>
</dbReference>
<dbReference type="Pfam" id="PF24626">
    <property type="entry name" value="SH3_Tf2-1"/>
    <property type="match status" value="1"/>
</dbReference>
<feature type="domain" description="Integrase catalytic" evidence="11">
    <location>
        <begin position="89"/>
        <end position="206"/>
    </location>
</feature>
<evidence type="ECO:0000256" key="5">
    <source>
        <dbReference type="ARBA" id="ARBA00022842"/>
    </source>
</evidence>
<evidence type="ECO:0000256" key="2">
    <source>
        <dbReference type="ARBA" id="ARBA00022723"/>
    </source>
</evidence>
<keyword evidence="10" id="KW-0233">DNA recombination</keyword>
<evidence type="ECO:0000256" key="8">
    <source>
        <dbReference type="ARBA" id="ARBA00022932"/>
    </source>
</evidence>
<dbReference type="AlphaFoldDB" id="A0A392ME10"/>
<dbReference type="InterPro" id="IPR001584">
    <property type="entry name" value="Integrase_cat-core"/>
</dbReference>
<keyword evidence="8" id="KW-0239">DNA-directed DNA polymerase</keyword>
<keyword evidence="5" id="KW-0460">Magnesium</keyword>
<keyword evidence="2" id="KW-0479">Metal-binding</keyword>
<dbReference type="InterPro" id="IPR056924">
    <property type="entry name" value="SH3_Tf2-1"/>
</dbReference>
<dbReference type="Gene3D" id="1.10.340.70">
    <property type="match status" value="1"/>
</dbReference>
<evidence type="ECO:0000256" key="10">
    <source>
        <dbReference type="ARBA" id="ARBA00023172"/>
    </source>
</evidence>
<sequence>MRQRRWIEFLKDYDFELSYHPGKANVVADALSRKTLHMSAPMARDQPRKGHKTDPELVKYVELINQGREIDFKEGHRSKLSIHPGANKMYQDLKGVFWWPRMKKDTAICTVSRRVSCRIETQDSLRDFGKVCKRLGTKQRLSSAYHPHTNGQTERTIQSLEDLLRACVLEQGGSWDNCLPLVEFTYNNSYHYNIGMTPFEALYERMCMTPLCWHEYSERVVLGPEMIRQTTEKVKMIQEKMKASQDRQKSYNDRKRRAVEFQEGDHVFLRVTSMTGVGRALKSRKLTPRFIVSYQILKRIGDVA</sequence>
<comment type="caution">
    <text evidence="12">The sequence shown here is derived from an EMBL/GenBank/DDBJ whole genome shotgun (WGS) entry which is preliminary data.</text>
</comment>
<dbReference type="EMBL" id="LXQA010008642">
    <property type="protein sequence ID" value="MCH85511.1"/>
    <property type="molecule type" value="Genomic_DNA"/>
</dbReference>
<accession>A0A392ME10</accession>
<dbReference type="Gene3D" id="3.30.420.10">
    <property type="entry name" value="Ribonuclease H-like superfamily/Ribonuclease H"/>
    <property type="match status" value="1"/>
</dbReference>
<dbReference type="PROSITE" id="PS50994">
    <property type="entry name" value="INTEGRASE"/>
    <property type="match status" value="1"/>
</dbReference>